<dbReference type="RefSeq" id="WP_311728143.1">
    <property type="nucleotide sequence ID" value="NZ_JAVRFD010000020.1"/>
</dbReference>
<keyword evidence="3" id="KW-0418">Kinase</keyword>
<evidence type="ECO:0000256" key="3">
    <source>
        <dbReference type="ARBA" id="ARBA00022777"/>
    </source>
</evidence>
<dbReference type="PROSITE" id="PS00108">
    <property type="entry name" value="PROTEIN_KINASE_ST"/>
    <property type="match status" value="1"/>
</dbReference>
<dbReference type="InterPro" id="IPR017441">
    <property type="entry name" value="Protein_kinase_ATP_BS"/>
</dbReference>
<dbReference type="Pfam" id="PF13360">
    <property type="entry name" value="PQQ_2"/>
    <property type="match status" value="2"/>
</dbReference>
<dbReference type="SMART" id="SM00220">
    <property type="entry name" value="S_TKc"/>
    <property type="match status" value="1"/>
</dbReference>
<feature type="binding site" evidence="5">
    <location>
        <position position="49"/>
    </location>
    <ligand>
        <name>ATP</name>
        <dbReference type="ChEBI" id="CHEBI:30616"/>
    </ligand>
</feature>
<dbReference type="InterPro" id="IPR008271">
    <property type="entry name" value="Ser/Thr_kinase_AS"/>
</dbReference>
<dbReference type="Gene3D" id="2.130.10.10">
    <property type="entry name" value="YVTN repeat-like/Quinoprotein amine dehydrogenase"/>
    <property type="match status" value="1"/>
</dbReference>
<dbReference type="InterPro" id="IPR011009">
    <property type="entry name" value="Kinase-like_dom_sf"/>
</dbReference>
<evidence type="ECO:0000256" key="1">
    <source>
        <dbReference type="ARBA" id="ARBA00022679"/>
    </source>
</evidence>
<evidence type="ECO:0000256" key="5">
    <source>
        <dbReference type="PROSITE-ProRule" id="PRU10141"/>
    </source>
</evidence>
<dbReference type="PROSITE" id="PS00107">
    <property type="entry name" value="PROTEIN_KINASE_ATP"/>
    <property type="match status" value="1"/>
</dbReference>
<dbReference type="SMART" id="SM00564">
    <property type="entry name" value="PQQ"/>
    <property type="match status" value="4"/>
</dbReference>
<dbReference type="InterPro" id="IPR002372">
    <property type="entry name" value="PQQ_rpt_dom"/>
</dbReference>
<accession>A0ABU2XP37</accession>
<reference evidence="7" key="1">
    <citation type="submission" date="2024-05" db="EMBL/GenBank/DDBJ databases">
        <title>30 novel species of actinomycetes from the DSMZ collection.</title>
        <authorList>
            <person name="Nouioui I."/>
        </authorList>
    </citation>
    <scope>NUCLEOTIDE SEQUENCE</scope>
    <source>
        <strain evidence="7">DSM 41529</strain>
    </source>
</reference>
<dbReference type="InterPro" id="IPR000719">
    <property type="entry name" value="Prot_kinase_dom"/>
</dbReference>
<dbReference type="InterPro" id="IPR011047">
    <property type="entry name" value="Quinoprotein_ADH-like_sf"/>
</dbReference>
<dbReference type="InterPro" id="IPR018391">
    <property type="entry name" value="PQQ_b-propeller_rpt"/>
</dbReference>
<name>A0ABU2XP37_9ACTN</name>
<evidence type="ECO:0000256" key="2">
    <source>
        <dbReference type="ARBA" id="ARBA00022741"/>
    </source>
</evidence>
<dbReference type="CDD" id="cd14014">
    <property type="entry name" value="STKc_PknB_like"/>
    <property type="match status" value="1"/>
</dbReference>
<feature type="domain" description="Protein kinase" evidence="6">
    <location>
        <begin position="21"/>
        <end position="280"/>
    </location>
</feature>
<evidence type="ECO:0000313" key="7">
    <source>
        <dbReference type="EMBL" id="MDT0547602.1"/>
    </source>
</evidence>
<dbReference type="PANTHER" id="PTHR43289:SF34">
    <property type="entry name" value="SERINE_THREONINE-PROTEIN KINASE YBDM-RELATED"/>
    <property type="match status" value="1"/>
</dbReference>
<dbReference type="EMBL" id="JAVRFD010000020">
    <property type="protein sequence ID" value="MDT0547602.1"/>
    <property type="molecule type" value="Genomic_DNA"/>
</dbReference>
<comment type="caution">
    <text evidence="7">The sequence shown here is derived from an EMBL/GenBank/DDBJ whole genome shotgun (WGS) entry which is preliminary data.</text>
</comment>
<dbReference type="SUPFAM" id="SSF56112">
    <property type="entry name" value="Protein kinase-like (PK-like)"/>
    <property type="match status" value="1"/>
</dbReference>
<dbReference type="Proteomes" id="UP001180754">
    <property type="component" value="Unassembled WGS sequence"/>
</dbReference>
<keyword evidence="2 5" id="KW-0547">Nucleotide-binding</keyword>
<sequence length="709" mass="72238">MTENPTVAPLTGDDPPRLGPYRLLGVVGAGGMGKVYLGVDTAGRTAAVKALRTMDGIDGMDGTDGEDPGLPARFRREADMARSVRGPGLAAVLGHGLSGERPWLASEFLPGLTLTRAVDRFGPLAEADVRALGAGLAGTLARIHTAGLVHRDLKPSNVVLTRGGPYVIDFGIARPEHGMTLTGAGSAPATPGFAAPEQVLGRRTGPPGDVFALGAVLAFAAGGRLPFGDGHPAAVQFRTVHEEPDLEGVPAALLGVVTDCLAKEPAERPEPREVARRLRTERGAVRGTAQGTIRRLAPRRPAWRAGPLAAELARRAADVDRTVRSAAPETAPSRRRVTVAGAATAAVAVCAAGGGAGWWLLRGDGRRPGVPAATPLARYTPGTAPAPLWTRDGLATDGVGPLTADRVVVAGTPKGLAAWAADTGEPAWTWTGRGAPLTGAGLLAAAGVVLAVTAGGRLTALDARDGRERWSRADGAARLLAADADTAYVLDGERRLRAQPLTGAGARWTTPAATGTAKGAAAAAAGRRLVVAGSDGTVTAYRTDDGTAAWHQDTGAGVALTPAVADGTVYLGGASLRALALADGARRWTTPAPGTGSWGSPAPADGSLYVVWQDQLIAVDARTGEQSWSVLPGTHALPTTAPVVQGRSLYHPLGADLSGPDDGVVTVDLRQAAAAWSLGGGGDEPWRLTGAANRVFLAHAGTLRAMPVL</sequence>
<keyword evidence="1" id="KW-0808">Transferase</keyword>
<evidence type="ECO:0000256" key="4">
    <source>
        <dbReference type="ARBA" id="ARBA00022840"/>
    </source>
</evidence>
<dbReference type="PROSITE" id="PS50011">
    <property type="entry name" value="PROTEIN_KINASE_DOM"/>
    <property type="match status" value="1"/>
</dbReference>
<keyword evidence="4 5" id="KW-0067">ATP-binding</keyword>
<dbReference type="SUPFAM" id="SSF50998">
    <property type="entry name" value="Quinoprotein alcohol dehydrogenase-like"/>
    <property type="match status" value="2"/>
</dbReference>
<dbReference type="Gene3D" id="2.40.10.480">
    <property type="match status" value="1"/>
</dbReference>
<dbReference type="PANTHER" id="PTHR43289">
    <property type="entry name" value="MITOGEN-ACTIVATED PROTEIN KINASE KINASE KINASE 20-RELATED"/>
    <property type="match status" value="1"/>
</dbReference>
<protein>
    <submittedName>
        <fullName evidence="7">PQQ-binding-like beta-propeller repeat protein</fullName>
    </submittedName>
</protein>
<evidence type="ECO:0000313" key="8">
    <source>
        <dbReference type="Proteomes" id="UP001180754"/>
    </source>
</evidence>
<dbReference type="Gene3D" id="1.10.510.10">
    <property type="entry name" value="Transferase(Phosphotransferase) domain 1"/>
    <property type="match status" value="1"/>
</dbReference>
<keyword evidence="8" id="KW-1185">Reference proteome</keyword>
<evidence type="ECO:0000259" key="6">
    <source>
        <dbReference type="PROSITE" id="PS50011"/>
    </source>
</evidence>
<dbReference type="InterPro" id="IPR015943">
    <property type="entry name" value="WD40/YVTN_repeat-like_dom_sf"/>
</dbReference>
<dbReference type="Pfam" id="PF00069">
    <property type="entry name" value="Pkinase"/>
    <property type="match status" value="1"/>
</dbReference>
<organism evidence="7 8">
    <name type="scientific">Streptomyces lonegramiae</name>
    <dbReference type="NCBI Taxonomy" id="3075524"/>
    <lineage>
        <taxon>Bacteria</taxon>
        <taxon>Bacillati</taxon>
        <taxon>Actinomycetota</taxon>
        <taxon>Actinomycetes</taxon>
        <taxon>Kitasatosporales</taxon>
        <taxon>Streptomycetaceae</taxon>
        <taxon>Streptomyces</taxon>
    </lineage>
</organism>
<dbReference type="Gene3D" id="3.30.200.20">
    <property type="entry name" value="Phosphorylase Kinase, domain 1"/>
    <property type="match status" value="1"/>
</dbReference>
<proteinExistence type="predicted"/>
<gene>
    <name evidence="7" type="ORF">RND15_33605</name>
</gene>